<organism evidence="5 6">
    <name type="scientific">Vibrio maritimus</name>
    <dbReference type="NCBI Taxonomy" id="990268"/>
    <lineage>
        <taxon>Bacteria</taxon>
        <taxon>Pseudomonadati</taxon>
        <taxon>Pseudomonadota</taxon>
        <taxon>Gammaproteobacteria</taxon>
        <taxon>Vibrionales</taxon>
        <taxon>Vibrionaceae</taxon>
        <taxon>Vibrio</taxon>
    </lineage>
</organism>
<name>A0A090T7G1_9VIBR</name>
<evidence type="ECO:0000259" key="4">
    <source>
        <dbReference type="Pfam" id="PF17167"/>
    </source>
</evidence>
<dbReference type="EC" id="2.4.1.49" evidence="5"/>
<dbReference type="AlphaFoldDB" id="A0A090T7G1"/>
<dbReference type="PANTHER" id="PTHR37469">
    <property type="entry name" value="CELLOBIONIC ACID PHOSPHORYLASE-RELATED"/>
    <property type="match status" value="1"/>
</dbReference>
<feature type="domain" description="Glycoside hydrolase family 65 C-terminal" evidence="3">
    <location>
        <begin position="48"/>
        <end position="86"/>
    </location>
</feature>
<dbReference type="PANTHER" id="PTHR37469:SF2">
    <property type="entry name" value="CELLOBIONIC ACID PHOSPHORYLASE"/>
    <property type="match status" value="1"/>
</dbReference>
<comment type="caution">
    <text evidence="5">The sequence shown here is derived from an EMBL/GenBank/DDBJ whole genome shotgun (WGS) entry which is preliminary data.</text>
</comment>
<dbReference type="InterPro" id="IPR033432">
    <property type="entry name" value="GH94_catalytic"/>
</dbReference>
<keyword evidence="6" id="KW-1185">Reference proteome</keyword>
<dbReference type="GO" id="GO:0050102">
    <property type="term" value="F:cellodextrin phosphorylase activity"/>
    <property type="evidence" value="ECO:0007669"/>
    <property type="project" value="UniProtKB-EC"/>
</dbReference>
<dbReference type="GO" id="GO:0005975">
    <property type="term" value="P:carbohydrate metabolic process"/>
    <property type="evidence" value="ECO:0007669"/>
    <property type="project" value="InterPro"/>
</dbReference>
<dbReference type="InterPro" id="IPR008928">
    <property type="entry name" value="6-hairpin_glycosidase_sf"/>
</dbReference>
<reference evidence="5 6" key="2">
    <citation type="submission" date="2014-09" db="EMBL/GenBank/DDBJ databases">
        <authorList>
            <consortium name="NBRP consortium"/>
            <person name="Sawabe T."/>
            <person name="Meirelles P."/>
            <person name="Nakanishi M."/>
            <person name="Sayaka M."/>
            <person name="Hattori M."/>
            <person name="Ohkuma M."/>
        </authorList>
    </citation>
    <scope>NUCLEOTIDE SEQUENCE [LARGE SCALE GENOMIC DNA]</scope>
    <source>
        <strain evidence="5 6">JCM 19240</strain>
    </source>
</reference>
<accession>A0A090T7G1</accession>
<evidence type="ECO:0000256" key="2">
    <source>
        <dbReference type="ARBA" id="ARBA00022679"/>
    </source>
</evidence>
<dbReference type="Pfam" id="PF17167">
    <property type="entry name" value="Glyco_hydro_94"/>
    <property type="match status" value="1"/>
</dbReference>
<dbReference type="InterPro" id="IPR005194">
    <property type="entry name" value="Glyco_hydro_65_C"/>
</dbReference>
<evidence type="ECO:0000313" key="5">
    <source>
        <dbReference type="EMBL" id="GAL35163.1"/>
    </source>
</evidence>
<dbReference type="SUPFAM" id="SSF48208">
    <property type="entry name" value="Six-hairpin glycosidases"/>
    <property type="match status" value="1"/>
</dbReference>
<proteinExistence type="predicted"/>
<reference evidence="5 6" key="1">
    <citation type="submission" date="2014-09" db="EMBL/GenBank/DDBJ databases">
        <title>Vibrio maritimus JCM 19240. (C210) whole genome shotgun sequence.</title>
        <authorList>
            <person name="Sawabe T."/>
            <person name="Meirelles P."/>
            <person name="Nakanishi M."/>
            <person name="Sayaka M."/>
            <person name="Hattori M."/>
            <person name="Ohkuma M."/>
        </authorList>
    </citation>
    <scope>NUCLEOTIDE SEQUENCE [LARGE SCALE GENOMIC DNA]</scope>
    <source>
        <strain evidence="5 6">JCM 19240</strain>
    </source>
</reference>
<dbReference type="Pfam" id="PF03633">
    <property type="entry name" value="Glyco_hydro_65C"/>
    <property type="match status" value="1"/>
</dbReference>
<feature type="domain" description="Glycosyl hydrolase 94 catalytic" evidence="4">
    <location>
        <begin position="3"/>
        <end position="46"/>
    </location>
</feature>
<dbReference type="InterPro" id="IPR012341">
    <property type="entry name" value="6hp_glycosidase-like_sf"/>
</dbReference>
<protein>
    <submittedName>
        <fullName evidence="5">Cellodextrin-phosphorylase</fullName>
        <ecNumber evidence="5">2.4.1.49</ecNumber>
    </submittedName>
</protein>
<dbReference type="InterPro" id="IPR052047">
    <property type="entry name" value="GH94_Enzymes"/>
</dbReference>
<gene>
    <name evidence="5" type="ORF">JCM19240_3533</name>
</gene>
<dbReference type="Proteomes" id="UP000029224">
    <property type="component" value="Unassembled WGS sequence"/>
</dbReference>
<keyword evidence="1 5" id="KW-0328">Glycosyltransferase</keyword>
<dbReference type="EMBL" id="BBMT01000006">
    <property type="protein sequence ID" value="GAL35163.1"/>
    <property type="molecule type" value="Genomic_DNA"/>
</dbReference>
<evidence type="ECO:0000313" key="6">
    <source>
        <dbReference type="Proteomes" id="UP000029224"/>
    </source>
</evidence>
<sequence>MFESEPYCYPQNILGDEHEQFGLGRNAWLSGTSSWTYVAGTQWILGVRPDVDGLIIDPCIPKAWPGFKVKRQFRGATYCIEVTNPEHVSKGVTKVLVNGELIDGNKIPVLAEGEHQIEVTLGR</sequence>
<evidence type="ECO:0000259" key="3">
    <source>
        <dbReference type="Pfam" id="PF03633"/>
    </source>
</evidence>
<evidence type="ECO:0000256" key="1">
    <source>
        <dbReference type="ARBA" id="ARBA00022676"/>
    </source>
</evidence>
<dbReference type="Gene3D" id="2.60.420.10">
    <property type="entry name" value="Maltose phosphorylase, domain 3"/>
    <property type="match status" value="1"/>
</dbReference>
<dbReference type="Gene3D" id="1.50.10.10">
    <property type="match status" value="1"/>
</dbReference>
<keyword evidence="2 5" id="KW-0808">Transferase</keyword>